<organism evidence="7 8">
    <name type="scientific">Plantactinospora veratri</name>
    <dbReference type="NCBI Taxonomy" id="1436122"/>
    <lineage>
        <taxon>Bacteria</taxon>
        <taxon>Bacillati</taxon>
        <taxon>Actinomycetota</taxon>
        <taxon>Actinomycetes</taxon>
        <taxon>Micromonosporales</taxon>
        <taxon>Micromonosporaceae</taxon>
        <taxon>Plantactinospora</taxon>
    </lineage>
</organism>
<evidence type="ECO:0000256" key="5">
    <source>
        <dbReference type="SAM" id="SignalP"/>
    </source>
</evidence>
<dbReference type="Gene3D" id="1.10.10.10">
    <property type="entry name" value="Winged helix-like DNA-binding domain superfamily/Winged helix DNA-binding domain"/>
    <property type="match status" value="1"/>
</dbReference>
<accession>A0ABU7S7I0</accession>
<dbReference type="SMART" id="SM00421">
    <property type="entry name" value="HTH_LUXR"/>
    <property type="match status" value="1"/>
</dbReference>
<evidence type="ECO:0000256" key="2">
    <source>
        <dbReference type="ARBA" id="ARBA00023125"/>
    </source>
</evidence>
<feature type="compositionally biased region" description="Polar residues" evidence="4">
    <location>
        <begin position="232"/>
        <end position="247"/>
    </location>
</feature>
<keyword evidence="1" id="KW-0805">Transcription regulation</keyword>
<feature type="region of interest" description="Disordered" evidence="4">
    <location>
        <begin position="130"/>
        <end position="284"/>
    </location>
</feature>
<reference evidence="7 8" key="1">
    <citation type="submission" date="2024-01" db="EMBL/GenBank/DDBJ databases">
        <title>Genome insights into Plantactinospora veratri sp. nov.</title>
        <authorList>
            <person name="Wang L."/>
        </authorList>
    </citation>
    <scope>NUCLEOTIDE SEQUENCE [LARGE SCALE GENOMIC DNA]</scope>
    <source>
        <strain evidence="7 8">NEAU-FHS4</strain>
    </source>
</reference>
<dbReference type="Pfam" id="PF00196">
    <property type="entry name" value="GerE"/>
    <property type="match status" value="1"/>
</dbReference>
<dbReference type="InterPro" id="IPR000792">
    <property type="entry name" value="Tscrpt_reg_LuxR_C"/>
</dbReference>
<keyword evidence="5" id="KW-0732">Signal</keyword>
<feature type="domain" description="HTH luxR-type" evidence="6">
    <location>
        <begin position="278"/>
        <end position="343"/>
    </location>
</feature>
<gene>
    <name evidence="7" type="ORF">V1634_03325</name>
</gene>
<name>A0ABU7S7I0_9ACTN</name>
<dbReference type="EMBL" id="JAZGQL010000002">
    <property type="protein sequence ID" value="MEE6305865.1"/>
    <property type="molecule type" value="Genomic_DNA"/>
</dbReference>
<evidence type="ECO:0000256" key="4">
    <source>
        <dbReference type="SAM" id="MobiDB-lite"/>
    </source>
</evidence>
<evidence type="ECO:0000259" key="6">
    <source>
        <dbReference type="PROSITE" id="PS50043"/>
    </source>
</evidence>
<dbReference type="PROSITE" id="PS00622">
    <property type="entry name" value="HTH_LUXR_1"/>
    <property type="match status" value="1"/>
</dbReference>
<keyword evidence="8" id="KW-1185">Reference proteome</keyword>
<dbReference type="SUPFAM" id="SSF52172">
    <property type="entry name" value="CheY-like"/>
    <property type="match status" value="1"/>
</dbReference>
<feature type="chain" id="PRO_5046591409" evidence="5">
    <location>
        <begin position="21"/>
        <end position="346"/>
    </location>
</feature>
<evidence type="ECO:0000256" key="3">
    <source>
        <dbReference type="ARBA" id="ARBA00023163"/>
    </source>
</evidence>
<dbReference type="PROSITE" id="PS50043">
    <property type="entry name" value="HTH_LUXR_2"/>
    <property type="match status" value="1"/>
</dbReference>
<dbReference type="SUPFAM" id="SSF46894">
    <property type="entry name" value="C-terminal effector domain of the bipartite response regulators"/>
    <property type="match status" value="1"/>
</dbReference>
<dbReference type="InterPro" id="IPR011006">
    <property type="entry name" value="CheY-like_superfamily"/>
</dbReference>
<feature type="signal peptide" evidence="5">
    <location>
        <begin position="1"/>
        <end position="20"/>
    </location>
</feature>
<dbReference type="PRINTS" id="PR00038">
    <property type="entry name" value="HTHLUXR"/>
</dbReference>
<dbReference type="PANTHER" id="PTHR44688">
    <property type="entry name" value="DNA-BINDING TRANSCRIPTIONAL ACTIVATOR DEVR_DOSR"/>
    <property type="match status" value="1"/>
</dbReference>
<dbReference type="Proteomes" id="UP001339911">
    <property type="component" value="Unassembled WGS sequence"/>
</dbReference>
<evidence type="ECO:0000313" key="8">
    <source>
        <dbReference type="Proteomes" id="UP001339911"/>
    </source>
</evidence>
<dbReference type="InterPro" id="IPR016032">
    <property type="entry name" value="Sig_transdc_resp-reg_C-effctor"/>
</dbReference>
<comment type="caution">
    <text evidence="7">The sequence shown here is derived from an EMBL/GenBank/DDBJ whole genome shotgun (WGS) entry which is preliminary data.</text>
</comment>
<feature type="compositionally biased region" description="Gly residues" evidence="4">
    <location>
        <begin position="176"/>
        <end position="185"/>
    </location>
</feature>
<dbReference type="PANTHER" id="PTHR44688:SF16">
    <property type="entry name" value="DNA-BINDING TRANSCRIPTIONAL ACTIVATOR DEVR_DOSR"/>
    <property type="match status" value="1"/>
</dbReference>
<keyword evidence="2" id="KW-0238">DNA-binding</keyword>
<feature type="compositionally biased region" description="Basic and acidic residues" evidence="4">
    <location>
        <begin position="190"/>
        <end position="206"/>
    </location>
</feature>
<dbReference type="CDD" id="cd06170">
    <property type="entry name" value="LuxR_C_like"/>
    <property type="match status" value="1"/>
</dbReference>
<keyword evidence="3" id="KW-0804">Transcription</keyword>
<sequence length="346" mass="34149">MRTVLVCVRTPLAAQNVAAAAARLGLSAAVRTAVSDPEAMLRLAERPADVVLADTALTRPDSVGFTRRVLARSPGAAILLLGAEDPGVAAATIAAGARGLIQGSDHDLVSVVAKAILLLGGRPGRGGAALPGGALAGGGQTGPVGAGRGGEPGEPGGQPSAGQRLGSVVRAPTGPGRDGPGGDAPGGRPPGDESAPRRRTDPESRTGEATGEQPTGPAVVPAQRGDDPNAPTDPSTPTGTAAGQSYPSEKAGPDGSGGGAAGQESRGADGPGGTGRAAPARRPVLTEREMQVLVGMADGKSNAEIGRELFVSEDTVKTHARRLFRKLGARDRAHAVAAGFRAGLVA</sequence>
<protein>
    <submittedName>
        <fullName evidence="7">Helix-turn-helix transcriptional regulator</fullName>
    </submittedName>
</protein>
<dbReference type="InterPro" id="IPR036388">
    <property type="entry name" value="WH-like_DNA-bd_sf"/>
</dbReference>
<proteinExistence type="predicted"/>
<feature type="compositionally biased region" description="Gly residues" evidence="4">
    <location>
        <begin position="130"/>
        <end position="156"/>
    </location>
</feature>
<evidence type="ECO:0000313" key="7">
    <source>
        <dbReference type="EMBL" id="MEE6305865.1"/>
    </source>
</evidence>
<evidence type="ECO:0000256" key="1">
    <source>
        <dbReference type="ARBA" id="ARBA00023015"/>
    </source>
</evidence>
<dbReference type="Gene3D" id="3.40.50.2300">
    <property type="match status" value="1"/>
</dbReference>